<dbReference type="RefSeq" id="WP_256616990.1">
    <property type="nucleotide sequence ID" value="NZ_JANIBK010000180.1"/>
</dbReference>
<reference evidence="2 3" key="1">
    <citation type="submission" date="2022-07" db="EMBL/GenBank/DDBJ databases">
        <title>Methylomonas rivi sp. nov., Methylomonas rosea sp. nov., Methylomonas aureus sp. nov. and Methylomonas subterranea sp. nov., four novel methanotrophs isolated from a freshwater creek and the deep terrestrial subsurface.</title>
        <authorList>
            <person name="Abin C."/>
            <person name="Sankaranarayanan K."/>
            <person name="Garner C."/>
            <person name="Sindelar R."/>
            <person name="Kotary K."/>
            <person name="Garner R."/>
            <person name="Barclay S."/>
            <person name="Lawson P."/>
            <person name="Krumholz L."/>
        </authorList>
    </citation>
    <scope>NUCLEOTIDE SEQUENCE [LARGE SCALE GENOMIC DNA]</scope>
    <source>
        <strain evidence="2 3">WSC-6</strain>
    </source>
</reference>
<dbReference type="SUPFAM" id="SSF53795">
    <property type="entry name" value="PEP carboxykinase-like"/>
    <property type="match status" value="1"/>
</dbReference>
<keyword evidence="3" id="KW-1185">Reference proteome</keyword>
<proteinExistence type="predicted"/>
<gene>
    <name evidence="2" type="ORF">NP596_19065</name>
</gene>
<protein>
    <recommendedName>
        <fullName evidence="1">HPr kinase/phosphorylase C-terminal domain-containing protein</fullName>
    </recommendedName>
</protein>
<dbReference type="Pfam" id="PF07475">
    <property type="entry name" value="Hpr_kinase_C"/>
    <property type="match status" value="1"/>
</dbReference>
<feature type="domain" description="HPr kinase/phosphorylase C-terminal" evidence="1">
    <location>
        <begin position="114"/>
        <end position="159"/>
    </location>
</feature>
<dbReference type="SUPFAM" id="SSF52540">
    <property type="entry name" value="P-loop containing nucleoside triphosphate hydrolases"/>
    <property type="match status" value="1"/>
</dbReference>
<dbReference type="EMBL" id="JANIBK010000180">
    <property type="protein sequence ID" value="MCQ8130569.1"/>
    <property type="molecule type" value="Genomic_DNA"/>
</dbReference>
<evidence type="ECO:0000313" key="2">
    <source>
        <dbReference type="EMBL" id="MCQ8130569.1"/>
    </source>
</evidence>
<dbReference type="Proteomes" id="UP001524586">
    <property type="component" value="Unassembled WGS sequence"/>
</dbReference>
<name>A0ABT1U9M4_9GAMM</name>
<dbReference type="InterPro" id="IPR027417">
    <property type="entry name" value="P-loop_NTPase"/>
</dbReference>
<comment type="caution">
    <text evidence="2">The sequence shown here is derived from an EMBL/GenBank/DDBJ whole genome shotgun (WGS) entry which is preliminary data.</text>
</comment>
<evidence type="ECO:0000259" key="1">
    <source>
        <dbReference type="Pfam" id="PF07475"/>
    </source>
</evidence>
<organism evidence="2 3">
    <name type="scientific">Methylomonas rivi</name>
    <dbReference type="NCBI Taxonomy" id="2952226"/>
    <lineage>
        <taxon>Bacteria</taxon>
        <taxon>Pseudomonadati</taxon>
        <taxon>Pseudomonadota</taxon>
        <taxon>Gammaproteobacteria</taxon>
        <taxon>Methylococcales</taxon>
        <taxon>Methylococcaceae</taxon>
        <taxon>Methylomonas</taxon>
    </lineage>
</organism>
<dbReference type="InterPro" id="IPR011104">
    <property type="entry name" value="Hpr_kin/Pase_C"/>
</dbReference>
<evidence type="ECO:0000313" key="3">
    <source>
        <dbReference type="Proteomes" id="UP001524586"/>
    </source>
</evidence>
<sequence>MQGDLTLCGWRVRSALALPDLLPWLGGDSPVDIDISFGAIPTPAEPPLYTLPHSTLWADGRFLLHLEQVGKFWVEKGRRIVLEPAEHADESELRTFLLGSVLGVLCHQRGLLPIHASAVRINGRAILIAGNSGVGKSTLAAALGARGHALVADDITAFDTPTAMLLPAFPMRKLSLDVLDRLALPHQGLIANRPGQPKFHVPAADGFAPAPLPPSAIYILHTDRLLKSCAIDRAAPAMAMALLDRMIYRRAVGMKIQPPPALFLGLSKLARIAPVYRLRRAEDPSLHRLDALAEQVEAHAAVTRPLLAGSGTE</sequence>
<dbReference type="Gene3D" id="3.40.50.300">
    <property type="entry name" value="P-loop containing nucleotide triphosphate hydrolases"/>
    <property type="match status" value="1"/>
</dbReference>
<accession>A0ABT1U9M4</accession>